<keyword evidence="2" id="KW-1185">Reference proteome</keyword>
<dbReference type="InParanoid" id="E5R4U6"/>
<dbReference type="EMBL" id="FP929083">
    <property type="protein sequence ID" value="CBX92219.1"/>
    <property type="molecule type" value="Genomic_DNA"/>
</dbReference>
<protein>
    <submittedName>
        <fullName evidence="1">Predicted protein</fullName>
    </submittedName>
</protein>
<reference evidence="2" key="1">
    <citation type="journal article" date="2011" name="Nat. Commun.">
        <title>Effector diversification within compartments of the Leptosphaeria maculans genome affected by Repeat-Induced Point mutations.</title>
        <authorList>
            <person name="Rouxel T."/>
            <person name="Grandaubert J."/>
            <person name="Hane J.K."/>
            <person name="Hoede C."/>
            <person name="van de Wouw A.P."/>
            <person name="Couloux A."/>
            <person name="Dominguez V."/>
            <person name="Anthouard V."/>
            <person name="Bally P."/>
            <person name="Bourras S."/>
            <person name="Cozijnsen A.J."/>
            <person name="Ciuffetti L.M."/>
            <person name="Degrave A."/>
            <person name="Dilmaghani A."/>
            <person name="Duret L."/>
            <person name="Fudal I."/>
            <person name="Goodwin S.B."/>
            <person name="Gout L."/>
            <person name="Glaser N."/>
            <person name="Linglin J."/>
            <person name="Kema G.H.J."/>
            <person name="Lapalu N."/>
            <person name="Lawrence C.B."/>
            <person name="May K."/>
            <person name="Meyer M."/>
            <person name="Ollivier B."/>
            <person name="Poulain J."/>
            <person name="Schoch C.L."/>
            <person name="Simon A."/>
            <person name="Spatafora J.W."/>
            <person name="Stachowiak A."/>
            <person name="Turgeon B.G."/>
            <person name="Tyler B.M."/>
            <person name="Vincent D."/>
            <person name="Weissenbach J."/>
            <person name="Amselem J."/>
            <person name="Quesneville H."/>
            <person name="Oliver R.P."/>
            <person name="Wincker P."/>
            <person name="Balesdent M.-H."/>
            <person name="Howlett B.J."/>
        </authorList>
    </citation>
    <scope>NUCLEOTIDE SEQUENCE [LARGE SCALE GENOMIC DNA]</scope>
    <source>
        <strain evidence="2">JN3 / isolate v23.1.3 / race Av1-4-5-6-7-8</strain>
    </source>
</reference>
<dbReference type="OrthoDB" id="415889at2759"/>
<sequence>MSEQEMLDIASKFSPYRSLFMWYMWRIADVDVSVMQKS</sequence>
<dbReference type="STRING" id="985895.E5R4U6"/>
<dbReference type="VEuPathDB" id="FungiDB:LEMA_uP049250.1"/>
<organism evidence="2">
    <name type="scientific">Leptosphaeria maculans (strain JN3 / isolate v23.1.3 / race Av1-4-5-6-7-8)</name>
    <name type="common">Blackleg fungus</name>
    <name type="synonym">Phoma lingam</name>
    <dbReference type="NCBI Taxonomy" id="985895"/>
    <lineage>
        <taxon>Eukaryota</taxon>
        <taxon>Fungi</taxon>
        <taxon>Dikarya</taxon>
        <taxon>Ascomycota</taxon>
        <taxon>Pezizomycotina</taxon>
        <taxon>Dothideomycetes</taxon>
        <taxon>Pleosporomycetidae</taxon>
        <taxon>Pleosporales</taxon>
        <taxon>Pleosporineae</taxon>
        <taxon>Leptosphaeriaceae</taxon>
        <taxon>Plenodomus</taxon>
        <taxon>Plenodomus lingam/Leptosphaeria maculans species complex</taxon>
    </lineage>
</organism>
<gene>
    <name evidence="1" type="ORF">LEMA_uP049250.1</name>
</gene>
<dbReference type="Proteomes" id="UP000002668">
    <property type="component" value="Genome"/>
</dbReference>
<evidence type="ECO:0000313" key="2">
    <source>
        <dbReference type="Proteomes" id="UP000002668"/>
    </source>
</evidence>
<dbReference type="Gene3D" id="1.10.1670.40">
    <property type="match status" value="1"/>
</dbReference>
<evidence type="ECO:0000313" key="1">
    <source>
        <dbReference type="EMBL" id="CBX92219.1"/>
    </source>
</evidence>
<accession>E5R4U6</accession>
<dbReference type="AlphaFoldDB" id="E5R4U6"/>
<dbReference type="HOGENOM" id="CLU_3335717_0_0_1"/>
<name>E5R4U6_LEPMJ</name>
<proteinExistence type="predicted"/>